<gene>
    <name evidence="1" type="ORF">LCGC14_1126490</name>
</gene>
<protein>
    <submittedName>
        <fullName evidence="1">Uncharacterized protein</fullName>
    </submittedName>
</protein>
<comment type="caution">
    <text evidence="1">The sequence shown here is derived from an EMBL/GenBank/DDBJ whole genome shotgun (WGS) entry which is preliminary data.</text>
</comment>
<organism evidence="1">
    <name type="scientific">marine sediment metagenome</name>
    <dbReference type="NCBI Taxonomy" id="412755"/>
    <lineage>
        <taxon>unclassified sequences</taxon>
        <taxon>metagenomes</taxon>
        <taxon>ecological metagenomes</taxon>
    </lineage>
</organism>
<reference evidence="1" key="1">
    <citation type="journal article" date="2015" name="Nature">
        <title>Complex archaea that bridge the gap between prokaryotes and eukaryotes.</title>
        <authorList>
            <person name="Spang A."/>
            <person name="Saw J.H."/>
            <person name="Jorgensen S.L."/>
            <person name="Zaremba-Niedzwiedzka K."/>
            <person name="Martijn J."/>
            <person name="Lind A.E."/>
            <person name="van Eijk R."/>
            <person name="Schleper C."/>
            <person name="Guy L."/>
            <person name="Ettema T.J."/>
        </authorList>
    </citation>
    <scope>NUCLEOTIDE SEQUENCE</scope>
</reference>
<accession>A0A0F9PKI2</accession>
<proteinExistence type="predicted"/>
<evidence type="ECO:0000313" key="1">
    <source>
        <dbReference type="EMBL" id="KKN01576.1"/>
    </source>
</evidence>
<sequence>MMQCSCGAWDKIEEALERIQKKYTNVDGTIYGLAWTFGMGKSNANNLCVTNVGPLCTSPNEVMGVEKPCDLPAAIMKLRDKVDPPKPKEREWRVGDVVQSVSDVRYAPGTVAILTGPEKNHGGAVTNLPRGGTGNWFAPGNDWRNLTREAEQAGEDK</sequence>
<dbReference type="EMBL" id="LAZR01005246">
    <property type="protein sequence ID" value="KKN01576.1"/>
    <property type="molecule type" value="Genomic_DNA"/>
</dbReference>
<name>A0A0F9PKI2_9ZZZZ</name>
<dbReference type="AlphaFoldDB" id="A0A0F9PKI2"/>